<accession>A0A077NJC1</accession>
<proteinExistence type="predicted"/>
<dbReference type="RefSeq" id="WP_038213657.1">
    <property type="nucleotide sequence ID" value="NZ_CAWLWN010000062.1"/>
</dbReference>
<sequence length="74" mass="8243">MAKIIYGGAFGIKYNHLPNSQNSDYVTLCGISHEYIPDGKLKTGRVDCPFCIEIARVVFESCSRDELGDSKNEQ</sequence>
<comment type="caution">
    <text evidence="1">The sequence shown here is derived from an EMBL/GenBank/DDBJ whole genome shotgun (WGS) entry which is preliminary data.</text>
</comment>
<dbReference type="AlphaFoldDB" id="A0A077NJC1"/>
<protein>
    <submittedName>
        <fullName evidence="1">Uncharacterized protein</fullName>
    </submittedName>
</protein>
<dbReference type="EMBL" id="CBSW010000271">
    <property type="protein sequence ID" value="CDG98919.1"/>
    <property type="molecule type" value="Genomic_DNA"/>
</dbReference>
<evidence type="ECO:0000313" key="2">
    <source>
        <dbReference type="Proteomes" id="UP000028511"/>
    </source>
</evidence>
<name>A0A077NJC1_XENBV</name>
<dbReference type="HOGENOM" id="CLU_2686954_0_0_6"/>
<reference evidence="1" key="1">
    <citation type="submission" date="2013-07" db="EMBL/GenBank/DDBJ databases">
        <title>Sub-species coevolution in mutualistic symbiosis.</title>
        <authorList>
            <person name="Murfin K."/>
            <person name="Klassen J."/>
            <person name="Lee M."/>
            <person name="Forst S."/>
            <person name="Stock P."/>
            <person name="Goodrich-Blair H."/>
        </authorList>
    </citation>
    <scope>NUCLEOTIDE SEQUENCE [LARGE SCALE GENOMIC DNA]</scope>
    <source>
        <strain evidence="1">Puntauvense</strain>
    </source>
</reference>
<organism evidence="1 2">
    <name type="scientific">Xenorhabdus bovienii str. puntauvense</name>
    <dbReference type="NCBI Taxonomy" id="1398201"/>
    <lineage>
        <taxon>Bacteria</taxon>
        <taxon>Pseudomonadati</taxon>
        <taxon>Pseudomonadota</taxon>
        <taxon>Gammaproteobacteria</taxon>
        <taxon>Enterobacterales</taxon>
        <taxon>Morganellaceae</taxon>
        <taxon>Xenorhabdus</taxon>
    </lineage>
</organism>
<evidence type="ECO:0000313" key="1">
    <source>
        <dbReference type="EMBL" id="CDG98919.1"/>
    </source>
</evidence>
<gene>
    <name evidence="1" type="ORF">XBP1_650001</name>
</gene>
<dbReference type="Proteomes" id="UP000028511">
    <property type="component" value="Unassembled WGS sequence"/>
</dbReference>